<evidence type="ECO:0000259" key="1">
    <source>
        <dbReference type="Pfam" id="PF11738"/>
    </source>
</evidence>
<evidence type="ECO:0000313" key="2">
    <source>
        <dbReference type="EMBL" id="SHG13873.1"/>
    </source>
</evidence>
<name>A0AAX2F6W8_9BACT</name>
<dbReference type="Proteomes" id="UP000184105">
    <property type="component" value="Unassembled WGS sequence"/>
</dbReference>
<accession>A0AAX2F6W8</accession>
<reference evidence="2 3" key="1">
    <citation type="submission" date="2016-11" db="EMBL/GenBank/DDBJ databases">
        <authorList>
            <person name="Varghese N."/>
            <person name="Submissions S."/>
        </authorList>
    </citation>
    <scope>NUCLEOTIDE SEQUENCE [LARGE SCALE GENOMIC DNA]</scope>
    <source>
        <strain evidence="2 3">DSM 22613</strain>
    </source>
</reference>
<dbReference type="InterPro" id="IPR021729">
    <property type="entry name" value="DUF3298"/>
</dbReference>
<dbReference type="InterPro" id="IPR037126">
    <property type="entry name" value="PdaC/RsiV-like_sf"/>
</dbReference>
<dbReference type="AlphaFoldDB" id="A0AAX2F6W8"/>
<sequence>MTSSKTGAMLRNILKVNNVKELQPILRAGVESYFRSCEEDNGTHNVSSRVKEDMEGLFLEKGIIPLPKDEVYLSPKGVVFVYGQYEIGPYAIGMPTFTVPYSKIEKFLSPEAQRLAGIK</sequence>
<organism evidence="2 3">
    <name type="scientific">Prevotella scopos JCM 17725</name>
    <dbReference type="NCBI Taxonomy" id="1236518"/>
    <lineage>
        <taxon>Bacteria</taxon>
        <taxon>Pseudomonadati</taxon>
        <taxon>Bacteroidota</taxon>
        <taxon>Bacteroidia</taxon>
        <taxon>Bacteroidales</taxon>
        <taxon>Prevotellaceae</taxon>
        <taxon>Prevotella</taxon>
    </lineage>
</organism>
<gene>
    <name evidence="2" type="ORF">SAMN05444364_1421</name>
</gene>
<dbReference type="RefSeq" id="WP_083130825.1">
    <property type="nucleotide sequence ID" value="NZ_CP016205.1"/>
</dbReference>
<dbReference type="Pfam" id="PF11738">
    <property type="entry name" value="DUF3298"/>
    <property type="match status" value="1"/>
</dbReference>
<protein>
    <recommendedName>
        <fullName evidence="1">DUF3298 domain-containing protein</fullName>
    </recommendedName>
</protein>
<keyword evidence="3" id="KW-1185">Reference proteome</keyword>
<dbReference type="EMBL" id="FQWA01000042">
    <property type="protein sequence ID" value="SHG13873.1"/>
    <property type="molecule type" value="Genomic_DNA"/>
</dbReference>
<dbReference type="Gene3D" id="3.90.640.20">
    <property type="entry name" value="Heat-shock cognate protein, ATPase"/>
    <property type="match status" value="1"/>
</dbReference>
<evidence type="ECO:0000313" key="3">
    <source>
        <dbReference type="Proteomes" id="UP000184105"/>
    </source>
</evidence>
<proteinExistence type="predicted"/>
<comment type="caution">
    <text evidence="2">The sequence shown here is derived from an EMBL/GenBank/DDBJ whole genome shotgun (WGS) entry which is preliminary data.</text>
</comment>
<feature type="domain" description="DUF3298" evidence="1">
    <location>
        <begin position="20"/>
        <end position="102"/>
    </location>
</feature>